<dbReference type="PANTHER" id="PTHR10133:SF62">
    <property type="entry name" value="DNA POLYMERASE THETA"/>
    <property type="match status" value="1"/>
</dbReference>
<dbReference type="SUPFAM" id="SSF56672">
    <property type="entry name" value="DNA/RNA polymerases"/>
    <property type="match status" value="1"/>
</dbReference>
<organism evidence="2">
    <name type="scientific">marine sediment metagenome</name>
    <dbReference type="NCBI Taxonomy" id="412755"/>
    <lineage>
        <taxon>unclassified sequences</taxon>
        <taxon>metagenomes</taxon>
        <taxon>ecological metagenomes</taxon>
    </lineage>
</organism>
<dbReference type="Gene3D" id="1.20.1060.10">
    <property type="entry name" value="Taq DNA Polymerase, Chain T, domain 4"/>
    <property type="match status" value="1"/>
</dbReference>
<gene>
    <name evidence="2" type="ORF">LCGC14_2866400</name>
</gene>
<dbReference type="Gene3D" id="1.10.150.20">
    <property type="entry name" value="5' to 3' exonuclease, C-terminal subdomain"/>
    <property type="match status" value="1"/>
</dbReference>
<feature type="non-terminal residue" evidence="2">
    <location>
        <position position="393"/>
    </location>
</feature>
<name>A0A0F8YQV8_9ZZZZ</name>
<dbReference type="GO" id="GO:0003887">
    <property type="term" value="F:DNA-directed DNA polymerase activity"/>
    <property type="evidence" value="ECO:0007669"/>
    <property type="project" value="InterPro"/>
</dbReference>
<reference evidence="2" key="1">
    <citation type="journal article" date="2015" name="Nature">
        <title>Complex archaea that bridge the gap between prokaryotes and eukaryotes.</title>
        <authorList>
            <person name="Spang A."/>
            <person name="Saw J.H."/>
            <person name="Jorgensen S.L."/>
            <person name="Zaremba-Niedzwiedzka K."/>
            <person name="Martijn J."/>
            <person name="Lind A.E."/>
            <person name="van Eijk R."/>
            <person name="Schleper C."/>
            <person name="Guy L."/>
            <person name="Ettema T.J."/>
        </authorList>
    </citation>
    <scope>NUCLEOTIDE SEQUENCE</scope>
</reference>
<dbReference type="InterPro" id="IPR001098">
    <property type="entry name" value="DNA-dir_DNA_pol_A_palm_dom"/>
</dbReference>
<dbReference type="GO" id="GO:0006302">
    <property type="term" value="P:double-strand break repair"/>
    <property type="evidence" value="ECO:0007669"/>
    <property type="project" value="TreeGrafter"/>
</dbReference>
<dbReference type="GO" id="GO:0003677">
    <property type="term" value="F:DNA binding"/>
    <property type="evidence" value="ECO:0007669"/>
    <property type="project" value="InterPro"/>
</dbReference>
<evidence type="ECO:0000259" key="1">
    <source>
        <dbReference type="SMART" id="SM00482"/>
    </source>
</evidence>
<evidence type="ECO:0000313" key="2">
    <source>
        <dbReference type="EMBL" id="KKK76165.1"/>
    </source>
</evidence>
<feature type="domain" description="DNA-directed DNA polymerase family A palm" evidence="1">
    <location>
        <begin position="192"/>
        <end position="388"/>
    </location>
</feature>
<dbReference type="PANTHER" id="PTHR10133">
    <property type="entry name" value="DNA POLYMERASE I"/>
    <property type="match status" value="1"/>
</dbReference>
<dbReference type="SMART" id="SM00482">
    <property type="entry name" value="POLAc"/>
    <property type="match status" value="1"/>
</dbReference>
<feature type="non-terminal residue" evidence="2">
    <location>
        <position position="1"/>
    </location>
</feature>
<protein>
    <recommendedName>
        <fullName evidence="1">DNA-directed DNA polymerase family A palm domain-containing protein</fullName>
    </recommendedName>
</protein>
<dbReference type="Pfam" id="PF00476">
    <property type="entry name" value="DNA_pol_A"/>
    <property type="match status" value="1"/>
</dbReference>
<accession>A0A0F8YQV8</accession>
<dbReference type="InterPro" id="IPR043502">
    <property type="entry name" value="DNA/RNA_pol_sf"/>
</dbReference>
<dbReference type="AlphaFoldDB" id="A0A0F8YQV8"/>
<comment type="caution">
    <text evidence="2">The sequence shown here is derived from an EMBL/GenBank/DDBJ whole genome shotgun (WGS) entry which is preliminary data.</text>
</comment>
<dbReference type="EMBL" id="LAZR01055528">
    <property type="protein sequence ID" value="KKK76165.1"/>
    <property type="molecule type" value="Genomic_DNA"/>
</dbReference>
<dbReference type="InterPro" id="IPR002298">
    <property type="entry name" value="DNA_polymerase_A"/>
</dbReference>
<dbReference type="GO" id="GO:0006261">
    <property type="term" value="P:DNA-templated DNA replication"/>
    <property type="evidence" value="ECO:0007669"/>
    <property type="project" value="InterPro"/>
</dbReference>
<proteinExistence type="predicted"/>
<sequence length="393" mass="44817">IYNCKDMVVTPKVTAGVTKDLKERNLYGVYQKRTNALLGVALEMQRQKLKLNRDWHGTLASYLASERSARHIDLTNLIGYEINVKSTAEVGELLYTKLRLPIKTKRATGNQTTEENALKELRATYPDIAELNLILKERHLRTKESNNINVAFDKVGDDLYLASMPNLGATKSGRWAFTKSAKWRGANIHTIPKVMRLMYEPPPGSVFWQRDLSQAEVRIVAWLANCKFLLDVFAGTVKIHKIVGAAKFNKKPEEIESDSIEYDVSKSVVHAFDYMMRYKRLAIEANISMKMAQEVLTAYGGKVPEIPEWHKSIKAQVLKNGTLTTPMGRTRICYRSRGMLANTGQYSEDHLRDHVSWIPQSIVPDLLNEGMLKLWKECDYVSWHQQGHDSYLA</sequence>
<dbReference type="Gene3D" id="3.30.70.370">
    <property type="match status" value="1"/>
</dbReference>